<feature type="region of interest" description="Disordered" evidence="1">
    <location>
        <begin position="98"/>
        <end position="154"/>
    </location>
</feature>
<feature type="region of interest" description="Disordered" evidence="1">
    <location>
        <begin position="228"/>
        <end position="247"/>
    </location>
</feature>
<reference evidence="3" key="1">
    <citation type="journal article" date="2019" name="Int. J. Syst. Evol. Microbiol.">
        <title>The Global Catalogue of Microorganisms (GCM) 10K type strain sequencing project: providing services to taxonomists for standard genome sequencing and annotation.</title>
        <authorList>
            <consortium name="The Broad Institute Genomics Platform"/>
            <consortium name="The Broad Institute Genome Sequencing Center for Infectious Disease"/>
            <person name="Wu L."/>
            <person name="Ma J."/>
        </authorList>
    </citation>
    <scope>NUCLEOTIDE SEQUENCE [LARGE SCALE GENOMIC DNA]</scope>
    <source>
        <strain evidence="3">CCUG 58760</strain>
    </source>
</reference>
<name>A0ABW0GD30_9PROT</name>
<feature type="region of interest" description="Disordered" evidence="1">
    <location>
        <begin position="184"/>
        <end position="208"/>
    </location>
</feature>
<keyword evidence="3" id="KW-1185">Reference proteome</keyword>
<evidence type="ECO:0000313" key="2">
    <source>
        <dbReference type="EMBL" id="MFC5358082.1"/>
    </source>
</evidence>
<sequence>MGRAKREVPKAAVKKAYVEGILLPDGGLVYPTTIQLAEQFGVARETVSRWINRERWETDRAFHQQRMQEATDAEKARQLSKAPGLDQRTAELAEELKEHGVEVRPAPATPAEPAPERAASMPEPDEEVPQPAVPEPPPGEPAATQQPGPTPDFRTHVIVGERAKFDTTSLTLAKALQAEVAVTIQRSQRSRKPAAGNKEANKDAQPLAPKELLSLAGTLERAQRIGRLALGQTTENQGLSSPDGTPMKVEAEMSVDVRNSGYDKLPPAELARLYAEALRACPADGAGQEAPGAHKGAPRS</sequence>
<evidence type="ECO:0000256" key="1">
    <source>
        <dbReference type="SAM" id="MobiDB-lite"/>
    </source>
</evidence>
<comment type="caution">
    <text evidence="2">The sequence shown here is derived from an EMBL/GenBank/DDBJ whole genome shotgun (WGS) entry which is preliminary data.</text>
</comment>
<feature type="compositionally biased region" description="Pro residues" evidence="1">
    <location>
        <begin position="131"/>
        <end position="140"/>
    </location>
</feature>
<dbReference type="Proteomes" id="UP001596166">
    <property type="component" value="Unassembled WGS sequence"/>
</dbReference>
<proteinExistence type="predicted"/>
<evidence type="ECO:0000313" key="3">
    <source>
        <dbReference type="Proteomes" id="UP001596166"/>
    </source>
</evidence>
<accession>A0ABW0GD30</accession>
<dbReference type="RefSeq" id="WP_376997770.1">
    <property type="nucleotide sequence ID" value="NZ_JBHSLC010000081.1"/>
</dbReference>
<protein>
    <submittedName>
        <fullName evidence="2">Uncharacterized protein</fullName>
    </submittedName>
</protein>
<dbReference type="EMBL" id="JBHSLC010000081">
    <property type="protein sequence ID" value="MFC5358082.1"/>
    <property type="molecule type" value="Genomic_DNA"/>
</dbReference>
<feature type="compositionally biased region" description="Polar residues" evidence="1">
    <location>
        <begin position="231"/>
        <end position="243"/>
    </location>
</feature>
<feature type="region of interest" description="Disordered" evidence="1">
    <location>
        <begin position="66"/>
        <end position="85"/>
    </location>
</feature>
<organism evidence="2 3">
    <name type="scientific">Azospirillum himalayense</name>
    <dbReference type="NCBI Taxonomy" id="654847"/>
    <lineage>
        <taxon>Bacteria</taxon>
        <taxon>Pseudomonadati</taxon>
        <taxon>Pseudomonadota</taxon>
        <taxon>Alphaproteobacteria</taxon>
        <taxon>Rhodospirillales</taxon>
        <taxon>Azospirillaceae</taxon>
        <taxon>Azospirillum</taxon>
    </lineage>
</organism>
<gene>
    <name evidence="2" type="ORF">ACFPMG_24145</name>
</gene>